<evidence type="ECO:0000256" key="7">
    <source>
        <dbReference type="ARBA" id="ARBA00023014"/>
    </source>
</evidence>
<feature type="domain" description="MTTase N-terminal" evidence="8">
    <location>
        <begin position="1"/>
        <end position="112"/>
    </location>
</feature>
<feature type="non-terminal residue" evidence="10">
    <location>
        <position position="399"/>
    </location>
</feature>
<dbReference type="GO" id="GO:0046872">
    <property type="term" value="F:metal ion binding"/>
    <property type="evidence" value="ECO:0007669"/>
    <property type="project" value="UniProtKB-KW"/>
</dbReference>
<dbReference type="PANTHER" id="PTHR11918">
    <property type="entry name" value="RADICAL SAM PROTEINS"/>
    <property type="match status" value="1"/>
</dbReference>
<dbReference type="InterPro" id="IPR023404">
    <property type="entry name" value="rSAM_horseshoe"/>
</dbReference>
<accession>A0A381R392</accession>
<dbReference type="InterPro" id="IPR013848">
    <property type="entry name" value="Methylthiotransferase_N"/>
</dbReference>
<evidence type="ECO:0000256" key="6">
    <source>
        <dbReference type="ARBA" id="ARBA00023004"/>
    </source>
</evidence>
<keyword evidence="3" id="KW-0808">Transferase</keyword>
<evidence type="ECO:0000256" key="1">
    <source>
        <dbReference type="ARBA" id="ARBA00001966"/>
    </source>
</evidence>
<keyword evidence="5" id="KW-0479">Metal-binding</keyword>
<keyword evidence="2" id="KW-0004">4Fe-4S</keyword>
<dbReference type="GO" id="GO:0035598">
    <property type="term" value="F:tRNA (N(6)-L-threonylcarbamoyladenosine(37)-C(2))-methylthiotransferase activity"/>
    <property type="evidence" value="ECO:0007669"/>
    <property type="project" value="TreeGrafter"/>
</dbReference>
<protein>
    <submittedName>
        <fullName evidence="10">Uncharacterized protein</fullName>
    </submittedName>
</protein>
<evidence type="ECO:0000259" key="9">
    <source>
        <dbReference type="PROSITE" id="PS51918"/>
    </source>
</evidence>
<dbReference type="GO" id="GO:0051539">
    <property type="term" value="F:4 iron, 4 sulfur cluster binding"/>
    <property type="evidence" value="ECO:0007669"/>
    <property type="project" value="UniProtKB-KW"/>
</dbReference>
<dbReference type="InterPro" id="IPR006638">
    <property type="entry name" value="Elp3/MiaA/NifB-like_rSAM"/>
</dbReference>
<feature type="domain" description="Radical SAM core" evidence="9">
    <location>
        <begin position="131"/>
        <end position="361"/>
    </location>
</feature>
<gene>
    <name evidence="10" type="ORF">METZ01_LOCUS38143</name>
</gene>
<name>A0A381R392_9ZZZZ</name>
<evidence type="ECO:0000256" key="3">
    <source>
        <dbReference type="ARBA" id="ARBA00022679"/>
    </source>
</evidence>
<dbReference type="Pfam" id="PF04055">
    <property type="entry name" value="Radical_SAM"/>
    <property type="match status" value="1"/>
</dbReference>
<dbReference type="InterPro" id="IPR006467">
    <property type="entry name" value="MiaB-like_bact"/>
</dbReference>
<dbReference type="InterPro" id="IPR038135">
    <property type="entry name" value="Methylthiotransferase_N_sf"/>
</dbReference>
<dbReference type="AlphaFoldDB" id="A0A381R392"/>
<dbReference type="PROSITE" id="PS51918">
    <property type="entry name" value="RADICAL_SAM"/>
    <property type="match status" value="1"/>
</dbReference>
<dbReference type="SMART" id="SM00729">
    <property type="entry name" value="Elp3"/>
    <property type="match status" value="1"/>
</dbReference>
<feature type="non-terminal residue" evidence="10">
    <location>
        <position position="1"/>
    </location>
</feature>
<dbReference type="NCBIfam" id="TIGR00089">
    <property type="entry name" value="MiaB/RimO family radical SAM methylthiotransferase"/>
    <property type="match status" value="1"/>
</dbReference>
<evidence type="ECO:0000313" key="10">
    <source>
        <dbReference type="EMBL" id="SUZ85289.1"/>
    </source>
</evidence>
<reference evidence="10" key="1">
    <citation type="submission" date="2018-05" db="EMBL/GenBank/DDBJ databases">
        <authorList>
            <person name="Lanie J.A."/>
            <person name="Ng W.-L."/>
            <person name="Kazmierczak K.M."/>
            <person name="Andrzejewski T.M."/>
            <person name="Davidsen T.M."/>
            <person name="Wayne K.J."/>
            <person name="Tettelin H."/>
            <person name="Glass J.I."/>
            <person name="Rusch D."/>
            <person name="Podicherti R."/>
            <person name="Tsui H.-C.T."/>
            <person name="Winkler M.E."/>
        </authorList>
    </citation>
    <scope>NUCLEOTIDE SEQUENCE</scope>
</reference>
<dbReference type="CDD" id="cd01335">
    <property type="entry name" value="Radical_SAM"/>
    <property type="match status" value="1"/>
</dbReference>
<evidence type="ECO:0000259" key="8">
    <source>
        <dbReference type="PROSITE" id="PS51449"/>
    </source>
</evidence>
<dbReference type="NCBIfam" id="TIGR01579">
    <property type="entry name" value="MiaB-like-C"/>
    <property type="match status" value="1"/>
</dbReference>
<evidence type="ECO:0000256" key="4">
    <source>
        <dbReference type="ARBA" id="ARBA00022691"/>
    </source>
</evidence>
<comment type="cofactor">
    <cofactor evidence="1">
        <name>[4Fe-4S] cluster</name>
        <dbReference type="ChEBI" id="CHEBI:49883"/>
    </cofactor>
</comment>
<dbReference type="SFLD" id="SFLDS00029">
    <property type="entry name" value="Radical_SAM"/>
    <property type="match status" value="1"/>
</dbReference>
<dbReference type="InterPro" id="IPR058240">
    <property type="entry name" value="rSAM_sf"/>
</dbReference>
<keyword evidence="6" id="KW-0408">Iron</keyword>
<dbReference type="EMBL" id="UINC01001628">
    <property type="protein sequence ID" value="SUZ85289.1"/>
    <property type="molecule type" value="Genomic_DNA"/>
</dbReference>
<dbReference type="Pfam" id="PF00919">
    <property type="entry name" value="UPF0004"/>
    <property type="match status" value="1"/>
</dbReference>
<evidence type="ECO:0000256" key="2">
    <source>
        <dbReference type="ARBA" id="ARBA00022485"/>
    </source>
</evidence>
<dbReference type="PANTHER" id="PTHR11918:SF45">
    <property type="entry name" value="THREONYLCARBAMOYLADENOSINE TRNA METHYLTHIOTRANSFERASE"/>
    <property type="match status" value="1"/>
</dbReference>
<dbReference type="SUPFAM" id="SSF102114">
    <property type="entry name" value="Radical SAM enzymes"/>
    <property type="match status" value="1"/>
</dbReference>
<dbReference type="InterPro" id="IPR007197">
    <property type="entry name" value="rSAM"/>
</dbReference>
<proteinExistence type="predicted"/>
<dbReference type="PROSITE" id="PS51449">
    <property type="entry name" value="MTTASE_N"/>
    <property type="match status" value="1"/>
</dbReference>
<sequence length="399" mass="43467">MKFALITFGCRVNQADSTCLDGDLRAVGGRPSHFEDADLVVVNTCSVTASADQSARKMIRRVGRSNPDARIVVTGCYATRAAEEISALPGVEAVVPNARKEQLTDDLRALIRLLPRGTGDGPCGVPLETAAPSRTVHMLCVQTGCDETCTYCIIPSTRGRGRSRSIEEVLERVQSATDAGFKEIVLSGVHLGSYGRDLSPSASLLELAKALDDQRTDCRFRISSLEPMDCEPALIELVARSGRFTPHFHLPLQHGSDNCLRSMGRPYSKDDYRRVVEAVREALPDSAIGSDVMAGFPTETESDHDESVRYLADSPLTYVHVFPYADRPGTVASRMPKKNATNVVRRRASELRAVAAQLQGRFRRSAIGTVRPALILEGGGLALTDNYLKVQLREPATRN</sequence>
<keyword evidence="7" id="KW-0411">Iron-sulfur</keyword>
<dbReference type="InterPro" id="IPR005839">
    <property type="entry name" value="Methylthiotransferase"/>
</dbReference>
<organism evidence="10">
    <name type="scientific">marine metagenome</name>
    <dbReference type="NCBI Taxonomy" id="408172"/>
    <lineage>
        <taxon>unclassified sequences</taxon>
        <taxon>metagenomes</taxon>
        <taxon>ecological metagenomes</taxon>
    </lineage>
</organism>
<dbReference type="Gene3D" id="3.80.30.20">
    <property type="entry name" value="tm_1862 like domain"/>
    <property type="match status" value="1"/>
</dbReference>
<keyword evidence="4" id="KW-0949">S-adenosyl-L-methionine</keyword>
<dbReference type="SFLD" id="SFLDG01082">
    <property type="entry name" value="B12-binding_domain_containing"/>
    <property type="match status" value="1"/>
</dbReference>
<dbReference type="Gene3D" id="3.40.50.12160">
    <property type="entry name" value="Methylthiotransferase, N-terminal domain"/>
    <property type="match status" value="1"/>
</dbReference>
<evidence type="ECO:0000256" key="5">
    <source>
        <dbReference type="ARBA" id="ARBA00022723"/>
    </source>
</evidence>